<gene>
    <name evidence="10" type="primary">lepB</name>
    <name evidence="10" type="ORF">L3556_09875</name>
</gene>
<dbReference type="EMBL" id="JAKKUT010000002">
    <property type="protein sequence ID" value="MDG2991235.1"/>
    <property type="molecule type" value="Genomic_DNA"/>
</dbReference>
<dbReference type="NCBIfam" id="TIGR02227">
    <property type="entry name" value="sigpep_I_bact"/>
    <property type="match status" value="1"/>
</dbReference>
<evidence type="ECO:0000313" key="10">
    <source>
        <dbReference type="EMBL" id="MDG2991235.1"/>
    </source>
</evidence>
<dbReference type="Pfam" id="PF10502">
    <property type="entry name" value="Peptidase_S26"/>
    <property type="match status" value="1"/>
</dbReference>
<protein>
    <recommendedName>
        <fullName evidence="4 7">Signal peptidase I</fullName>
        <ecNumber evidence="4 7">3.4.21.89</ecNumber>
    </recommendedName>
</protein>
<comment type="caution">
    <text evidence="10">The sequence shown here is derived from an EMBL/GenBank/DDBJ whole genome shotgun (WGS) entry which is preliminary data.</text>
</comment>
<dbReference type="InterPro" id="IPR000223">
    <property type="entry name" value="Pept_S26A_signal_pept_1"/>
</dbReference>
<comment type="similarity">
    <text evidence="3 8">Belongs to the peptidase S26 family.</text>
</comment>
<evidence type="ECO:0000256" key="1">
    <source>
        <dbReference type="ARBA" id="ARBA00000677"/>
    </source>
</evidence>
<evidence type="ECO:0000256" key="8">
    <source>
        <dbReference type="RuleBase" id="RU362042"/>
    </source>
</evidence>
<dbReference type="InterPro" id="IPR019757">
    <property type="entry name" value="Pept_S26A_signal_pept_1_Lys-AS"/>
</dbReference>
<proteinExistence type="inferred from homology"/>
<name>A0ABT6F086_9SYNE</name>
<sequence>MNEPVPSASDSPSLWQKLWQQQRGNVLLLIIALVITFALRLFVAESRYIPSESMEPTLWPGDRIVVEKLSYRFHPPHAGDIVIFRTPPLLQTLGYGPNQVLIKRVIAHGGQVVQVHSGQVWLDGQPLEEPYVQEPPTYELDAITIPEDSLFVMGDNRNNSNDSHIWGFLPEAYVLGRAGFCYWPLDHLGVVANKHFSRRSP</sequence>
<dbReference type="CDD" id="cd06530">
    <property type="entry name" value="S26_SPase_I"/>
    <property type="match status" value="1"/>
</dbReference>
<dbReference type="PROSITE" id="PS00501">
    <property type="entry name" value="SPASE_I_1"/>
    <property type="match status" value="1"/>
</dbReference>
<dbReference type="InterPro" id="IPR019758">
    <property type="entry name" value="Pept_S26A_signal_pept_1_CS"/>
</dbReference>
<dbReference type="PANTHER" id="PTHR43390:SF1">
    <property type="entry name" value="CHLOROPLAST PROCESSING PEPTIDASE"/>
    <property type="match status" value="1"/>
</dbReference>
<comment type="catalytic activity">
    <reaction evidence="1 7">
        <text>Cleavage of hydrophobic, N-terminal signal or leader sequences from secreted and periplasmic proteins.</text>
        <dbReference type="EC" id="3.4.21.89"/>
    </reaction>
</comment>
<evidence type="ECO:0000256" key="3">
    <source>
        <dbReference type="ARBA" id="ARBA00009370"/>
    </source>
</evidence>
<reference evidence="10" key="1">
    <citation type="journal article" date="2022" name="Genome Biol. Evol.">
        <title>A New Gene Family Diagnostic for Intracellular Biomineralization of Amorphous Ca Carbonates by Cyanobacteria.</title>
        <authorList>
            <person name="Benzerara K."/>
            <person name="Duprat E."/>
            <person name="Bitard-Feildel T."/>
            <person name="Caumes G."/>
            <person name="Cassier-Chauvat C."/>
            <person name="Chauvat F."/>
            <person name="Dezi M."/>
            <person name="Diop S.I."/>
            <person name="Gaschignard G."/>
            <person name="Gorgen S."/>
            <person name="Gugger M."/>
            <person name="Lopez-Garcia P."/>
            <person name="Millet M."/>
            <person name="Skouri-Panet F."/>
            <person name="Moreira D."/>
            <person name="Callebaut I."/>
        </authorList>
    </citation>
    <scope>NUCLEOTIDE SEQUENCE</scope>
    <source>
        <strain evidence="10">G9</strain>
    </source>
</reference>
<keyword evidence="7" id="KW-0812">Transmembrane</keyword>
<evidence type="ECO:0000256" key="5">
    <source>
        <dbReference type="ARBA" id="ARBA00022670"/>
    </source>
</evidence>
<keyword evidence="6 7" id="KW-0378">Hydrolase</keyword>
<dbReference type="PANTHER" id="PTHR43390">
    <property type="entry name" value="SIGNAL PEPTIDASE I"/>
    <property type="match status" value="1"/>
</dbReference>
<accession>A0ABT6F086</accession>
<feature type="transmembrane region" description="Helical" evidence="7">
    <location>
        <begin position="24"/>
        <end position="43"/>
    </location>
</feature>
<evidence type="ECO:0000256" key="4">
    <source>
        <dbReference type="ARBA" id="ARBA00013208"/>
    </source>
</evidence>
<keyword evidence="11" id="KW-1185">Reference proteome</keyword>
<keyword evidence="5 7" id="KW-0645">Protease</keyword>
<evidence type="ECO:0000256" key="2">
    <source>
        <dbReference type="ARBA" id="ARBA00004401"/>
    </source>
</evidence>
<evidence type="ECO:0000259" key="9">
    <source>
        <dbReference type="Pfam" id="PF10502"/>
    </source>
</evidence>
<keyword evidence="7" id="KW-0472">Membrane</keyword>
<dbReference type="EC" id="3.4.21.89" evidence="4 7"/>
<dbReference type="InterPro" id="IPR019756">
    <property type="entry name" value="Pept_S26A_signal_pept_1_Ser-AS"/>
</dbReference>
<comment type="subcellular location">
    <subcellularLocation>
        <location evidence="2">Cell membrane</location>
        <topology evidence="2">Single-pass type II membrane protein</topology>
    </subcellularLocation>
    <subcellularLocation>
        <location evidence="8">Membrane</location>
        <topology evidence="8">Single-pass type II membrane protein</topology>
    </subcellularLocation>
</comment>
<keyword evidence="7" id="KW-1133">Transmembrane helix</keyword>
<dbReference type="Gene3D" id="2.10.109.10">
    <property type="entry name" value="Umud Fragment, subunit A"/>
    <property type="match status" value="1"/>
</dbReference>
<feature type="domain" description="Peptidase S26" evidence="9">
    <location>
        <begin position="26"/>
        <end position="183"/>
    </location>
</feature>
<dbReference type="GO" id="GO:0009003">
    <property type="term" value="F:signal peptidase activity"/>
    <property type="evidence" value="ECO:0007669"/>
    <property type="project" value="UniProtKB-EC"/>
</dbReference>
<evidence type="ECO:0000256" key="6">
    <source>
        <dbReference type="ARBA" id="ARBA00022801"/>
    </source>
</evidence>
<dbReference type="SUPFAM" id="SSF51306">
    <property type="entry name" value="LexA/Signal peptidase"/>
    <property type="match status" value="1"/>
</dbReference>
<dbReference type="InterPro" id="IPR036286">
    <property type="entry name" value="LexA/Signal_pep-like_sf"/>
</dbReference>
<evidence type="ECO:0000256" key="7">
    <source>
        <dbReference type="RuleBase" id="RU003993"/>
    </source>
</evidence>
<evidence type="ECO:0000313" key="11">
    <source>
        <dbReference type="Proteomes" id="UP001154265"/>
    </source>
</evidence>
<dbReference type="Proteomes" id="UP001154265">
    <property type="component" value="Unassembled WGS sequence"/>
</dbReference>
<reference evidence="10" key="2">
    <citation type="submission" date="2022-01" db="EMBL/GenBank/DDBJ databases">
        <authorList>
            <person name="Zivanovic Y."/>
            <person name="Moreira D."/>
            <person name="Lopez-Garcia P."/>
        </authorList>
    </citation>
    <scope>NUCLEOTIDE SEQUENCE</scope>
    <source>
        <strain evidence="10">G9</strain>
    </source>
</reference>
<dbReference type="PROSITE" id="PS00760">
    <property type="entry name" value="SPASE_I_2"/>
    <property type="match status" value="1"/>
</dbReference>
<dbReference type="PROSITE" id="PS00761">
    <property type="entry name" value="SPASE_I_3"/>
    <property type="match status" value="1"/>
</dbReference>
<organism evidence="10 11">
    <name type="scientific">Candidatus Synechococcus calcipolaris G9</name>
    <dbReference type="NCBI Taxonomy" id="1497997"/>
    <lineage>
        <taxon>Bacteria</taxon>
        <taxon>Bacillati</taxon>
        <taxon>Cyanobacteriota</taxon>
        <taxon>Cyanophyceae</taxon>
        <taxon>Synechococcales</taxon>
        <taxon>Synechococcaceae</taxon>
        <taxon>Synechococcus</taxon>
    </lineage>
</organism>
<dbReference type="InterPro" id="IPR019533">
    <property type="entry name" value="Peptidase_S26"/>
</dbReference>
<dbReference type="RefSeq" id="WP_277867110.1">
    <property type="nucleotide sequence ID" value="NZ_JAKKUT010000002.1"/>
</dbReference>
<dbReference type="PRINTS" id="PR00727">
    <property type="entry name" value="LEADERPTASE"/>
</dbReference>